<proteinExistence type="predicted"/>
<dbReference type="Pfam" id="PF09998">
    <property type="entry name" value="DUF2239"/>
    <property type="match status" value="1"/>
</dbReference>
<name>A0ABX4FD89_9BORD</name>
<dbReference type="InterPro" id="IPR018715">
    <property type="entry name" value="DUF2239"/>
</dbReference>
<accession>A0ABX4FD89</accession>
<gene>
    <name evidence="1" type="ORF">CAL23_12625</name>
</gene>
<comment type="caution">
    <text evidence="1">The sequence shown here is derived from an EMBL/GenBank/DDBJ whole genome shotgun (WGS) entry which is preliminary data.</text>
</comment>
<dbReference type="RefSeq" id="WP_033460690.1">
    <property type="nucleotide sequence ID" value="NZ_NEVV01000002.1"/>
</dbReference>
<evidence type="ECO:0000313" key="1">
    <source>
        <dbReference type="EMBL" id="OZI78662.1"/>
    </source>
</evidence>
<protein>
    <recommendedName>
        <fullName evidence="3">DUF2239 domain-containing protein</fullName>
    </recommendedName>
</protein>
<dbReference type="EMBL" id="NEVV01000002">
    <property type="protein sequence ID" value="OZI78662.1"/>
    <property type="molecule type" value="Genomic_DNA"/>
</dbReference>
<keyword evidence="2" id="KW-1185">Reference proteome</keyword>
<evidence type="ECO:0000313" key="2">
    <source>
        <dbReference type="Proteomes" id="UP000216524"/>
    </source>
</evidence>
<sequence length="198" mass="20591">MTSLMPATHTAFVDHALLAAGSLAEVALAARRAADGDPGAAVFIYEDATGRAIDVDTRGTDAEIVARLPAPVEPEAEGSPALPRGRGRPRLGVVAREVTLLPRHWEWLAGQPGGASVALRKLVEQARREHAGADALRRGRDAAYAFMSAAAGNLPGFEEAARALYAGDMARLAAHMAGWPADVRAYALRLAGAADAPA</sequence>
<dbReference type="Proteomes" id="UP000216524">
    <property type="component" value="Unassembled WGS sequence"/>
</dbReference>
<organism evidence="1 2">
    <name type="scientific">Bordetella genomosp. 6</name>
    <dbReference type="NCBI Taxonomy" id="463024"/>
    <lineage>
        <taxon>Bacteria</taxon>
        <taxon>Pseudomonadati</taxon>
        <taxon>Pseudomonadota</taxon>
        <taxon>Betaproteobacteria</taxon>
        <taxon>Burkholderiales</taxon>
        <taxon>Alcaligenaceae</taxon>
        <taxon>Bordetella</taxon>
    </lineage>
</organism>
<reference evidence="1 2" key="1">
    <citation type="submission" date="2017-05" db="EMBL/GenBank/DDBJ databases">
        <title>Complete and WGS of Bordetella genogroups.</title>
        <authorList>
            <person name="Spilker T."/>
            <person name="Lipuma J."/>
        </authorList>
    </citation>
    <scope>NUCLEOTIDE SEQUENCE [LARGE SCALE GENOMIC DNA]</scope>
    <source>
        <strain evidence="1 2">AU3139</strain>
    </source>
</reference>
<evidence type="ECO:0008006" key="3">
    <source>
        <dbReference type="Google" id="ProtNLM"/>
    </source>
</evidence>